<protein>
    <submittedName>
        <fullName evidence="1">Uncharacterized protein</fullName>
    </submittedName>
</protein>
<gene>
    <name evidence="1" type="ORF">PFISCL1PPCAC_21805</name>
</gene>
<dbReference type="Proteomes" id="UP001432322">
    <property type="component" value="Unassembled WGS sequence"/>
</dbReference>
<accession>A0AAV5WJL9</accession>
<organism evidence="1 2">
    <name type="scientific">Pristionchus fissidentatus</name>
    <dbReference type="NCBI Taxonomy" id="1538716"/>
    <lineage>
        <taxon>Eukaryota</taxon>
        <taxon>Metazoa</taxon>
        <taxon>Ecdysozoa</taxon>
        <taxon>Nematoda</taxon>
        <taxon>Chromadorea</taxon>
        <taxon>Rhabditida</taxon>
        <taxon>Rhabditina</taxon>
        <taxon>Diplogasteromorpha</taxon>
        <taxon>Diplogasteroidea</taxon>
        <taxon>Neodiplogasteridae</taxon>
        <taxon>Pristionchus</taxon>
    </lineage>
</organism>
<evidence type="ECO:0000313" key="1">
    <source>
        <dbReference type="EMBL" id="GMT30508.1"/>
    </source>
</evidence>
<keyword evidence="2" id="KW-1185">Reference proteome</keyword>
<dbReference type="EMBL" id="BTSY01000005">
    <property type="protein sequence ID" value="GMT30508.1"/>
    <property type="molecule type" value="Genomic_DNA"/>
</dbReference>
<sequence length="101" mass="11403">MVSMSALLSIDWISQEEMGFMVSVDSGGRINKDWRSRREGGTGKFEIRNHSGLPLSPSLPVYRKTHSPSLLSSFFISEWTNGDRDESSDYLSCPPYSLLNR</sequence>
<reference evidence="1" key="1">
    <citation type="submission" date="2023-10" db="EMBL/GenBank/DDBJ databases">
        <title>Genome assembly of Pristionchus species.</title>
        <authorList>
            <person name="Yoshida K."/>
            <person name="Sommer R.J."/>
        </authorList>
    </citation>
    <scope>NUCLEOTIDE SEQUENCE</scope>
    <source>
        <strain evidence="1">RS5133</strain>
    </source>
</reference>
<evidence type="ECO:0000313" key="2">
    <source>
        <dbReference type="Proteomes" id="UP001432322"/>
    </source>
</evidence>
<proteinExistence type="predicted"/>
<comment type="caution">
    <text evidence="1">The sequence shown here is derived from an EMBL/GenBank/DDBJ whole genome shotgun (WGS) entry which is preliminary data.</text>
</comment>
<dbReference type="AlphaFoldDB" id="A0AAV5WJL9"/>
<name>A0AAV5WJL9_9BILA</name>